<evidence type="ECO:0000313" key="2">
    <source>
        <dbReference type="EMBL" id="CAB3231459.1"/>
    </source>
</evidence>
<feature type="region of interest" description="Disordered" evidence="1">
    <location>
        <begin position="53"/>
        <end position="79"/>
    </location>
</feature>
<feature type="compositionally biased region" description="Low complexity" evidence="1">
    <location>
        <begin position="108"/>
        <end position="117"/>
    </location>
</feature>
<dbReference type="AlphaFoldDB" id="A0A6F9DA82"/>
<sequence>MSTIVEIYRHVGEKVRQDLAKKNLPPARLNALYDKFDEFLRSGDMVVASDTVPRKASLASSTGSFDSADSPSSAGLMRPPLTTIVANNNNSRNIPARVTLSAVDGPTRSSSSQPRRSVATAQPRMSTVTRSNAGDDLMCIDTFFGV</sequence>
<evidence type="ECO:0000256" key="1">
    <source>
        <dbReference type="SAM" id="MobiDB-lite"/>
    </source>
</evidence>
<feature type="region of interest" description="Disordered" evidence="1">
    <location>
        <begin position="102"/>
        <end position="128"/>
    </location>
</feature>
<feature type="compositionally biased region" description="Polar residues" evidence="1">
    <location>
        <begin position="58"/>
        <end position="73"/>
    </location>
</feature>
<proteinExistence type="evidence at transcript level"/>
<name>A0A6F9DA82_9ASCI</name>
<organism evidence="2">
    <name type="scientific">Phallusia mammillata</name>
    <dbReference type="NCBI Taxonomy" id="59560"/>
    <lineage>
        <taxon>Eukaryota</taxon>
        <taxon>Metazoa</taxon>
        <taxon>Chordata</taxon>
        <taxon>Tunicata</taxon>
        <taxon>Ascidiacea</taxon>
        <taxon>Phlebobranchia</taxon>
        <taxon>Ascidiidae</taxon>
        <taxon>Phallusia</taxon>
    </lineage>
</organism>
<dbReference type="EMBL" id="LR783981">
    <property type="protein sequence ID" value="CAB3231459.1"/>
    <property type="molecule type" value="mRNA"/>
</dbReference>
<feature type="compositionally biased region" description="Polar residues" evidence="1">
    <location>
        <begin position="119"/>
        <end position="128"/>
    </location>
</feature>
<accession>A0A6F9DA82</accession>
<gene>
    <name evidence="2" type="primary">Clasp1</name>
</gene>
<reference evidence="2" key="1">
    <citation type="submission" date="2020-04" db="EMBL/GenBank/DDBJ databases">
        <authorList>
            <person name="Neveu A P."/>
        </authorList>
    </citation>
    <scope>NUCLEOTIDE SEQUENCE</scope>
    <source>
        <tissue evidence="2">Whole embryo</tissue>
    </source>
</reference>
<protein>
    <submittedName>
        <fullName evidence="2">CLIP-associating protein 1-like</fullName>
    </submittedName>
</protein>